<dbReference type="EMBL" id="JAUSTT010000016">
    <property type="protein sequence ID" value="MDQ0176852.1"/>
    <property type="molecule type" value="Genomic_DNA"/>
</dbReference>
<accession>A0ABT9WVD6</accession>
<name>A0ABT9WVD6_9BACI</name>
<dbReference type="Gene3D" id="3.10.580.10">
    <property type="entry name" value="CBS-domain"/>
    <property type="match status" value="1"/>
</dbReference>
<reference evidence="5 6" key="1">
    <citation type="submission" date="2023-07" db="EMBL/GenBank/DDBJ databases">
        <title>Genomic Encyclopedia of Type Strains, Phase IV (KMG-IV): sequencing the most valuable type-strain genomes for metagenomic binning, comparative biology and taxonomic classification.</title>
        <authorList>
            <person name="Goeker M."/>
        </authorList>
    </citation>
    <scope>NUCLEOTIDE SEQUENCE [LARGE SCALE GENOMIC DNA]</scope>
    <source>
        <strain evidence="5 6">DSM 23837</strain>
    </source>
</reference>
<evidence type="ECO:0000259" key="3">
    <source>
        <dbReference type="PROSITE" id="PS51371"/>
    </source>
</evidence>
<evidence type="ECO:0000256" key="1">
    <source>
        <dbReference type="ARBA" id="ARBA00023122"/>
    </source>
</evidence>
<dbReference type="Proteomes" id="UP001223586">
    <property type="component" value="Unassembled WGS sequence"/>
</dbReference>
<dbReference type="CDD" id="cd04584">
    <property type="entry name" value="CBS_pair_AcuB_like"/>
    <property type="match status" value="1"/>
</dbReference>
<dbReference type="Pfam" id="PF00571">
    <property type="entry name" value="CBS"/>
    <property type="match status" value="2"/>
</dbReference>
<dbReference type="SUPFAM" id="SSF55021">
    <property type="entry name" value="ACT-like"/>
    <property type="match status" value="1"/>
</dbReference>
<dbReference type="SUPFAM" id="SSF54631">
    <property type="entry name" value="CBS-domain pair"/>
    <property type="match status" value="1"/>
</dbReference>
<evidence type="ECO:0000256" key="2">
    <source>
        <dbReference type="PROSITE-ProRule" id="PRU00703"/>
    </source>
</evidence>
<dbReference type="CDD" id="cd04883">
    <property type="entry name" value="ACT_AcuB"/>
    <property type="match status" value="1"/>
</dbReference>
<comment type="caution">
    <text evidence="5">The sequence shown here is derived from an EMBL/GenBank/DDBJ whole genome shotgun (WGS) entry which is preliminary data.</text>
</comment>
<dbReference type="PROSITE" id="PS51671">
    <property type="entry name" value="ACT"/>
    <property type="match status" value="1"/>
</dbReference>
<evidence type="ECO:0000313" key="6">
    <source>
        <dbReference type="Proteomes" id="UP001223586"/>
    </source>
</evidence>
<dbReference type="InterPro" id="IPR046342">
    <property type="entry name" value="CBS_dom_sf"/>
</dbReference>
<dbReference type="SMART" id="SM00116">
    <property type="entry name" value="CBS"/>
    <property type="match status" value="2"/>
</dbReference>
<dbReference type="Pfam" id="PF01842">
    <property type="entry name" value="ACT"/>
    <property type="match status" value="1"/>
</dbReference>
<gene>
    <name evidence="5" type="ORF">J2S08_002710</name>
</gene>
<keyword evidence="1 2" id="KW-0129">CBS domain</keyword>
<dbReference type="InterPro" id="IPR000644">
    <property type="entry name" value="CBS_dom"/>
</dbReference>
<feature type="domain" description="ACT" evidence="4">
    <location>
        <begin position="139"/>
        <end position="213"/>
    </location>
</feature>
<dbReference type="InterPro" id="IPR002912">
    <property type="entry name" value="ACT_dom"/>
</dbReference>
<dbReference type="PANTHER" id="PTHR43080">
    <property type="entry name" value="CBS DOMAIN-CONTAINING PROTEIN CBSX3, MITOCHONDRIAL"/>
    <property type="match status" value="1"/>
</dbReference>
<protein>
    <submittedName>
        <fullName evidence="5">Acetoin utilization protein AcuB</fullName>
    </submittedName>
</protein>
<sequence length="214" mass="24224">MIVEEIMTKNVFFLAPNDTIKTALQLMHAKTIRHIPLVDENRHVVGLVTERNIKEAAPAFLEEEDLSEKLEKPLSRIMKTNIITGHPLDFVEEVAVFFYEHKIGCLPIISEKKLVGIVTGTDLLHTMVELTGANQPGSQIEIKVPNRPGILYEIAGVFRKHQINIHSVLVYPDKKDEQNKILVFRVATMNPINMIAHLKKEGLHVLWPNMPGMS</sequence>
<dbReference type="InterPro" id="IPR051257">
    <property type="entry name" value="Diverse_CBS-Domain"/>
</dbReference>
<keyword evidence="6" id="KW-1185">Reference proteome</keyword>
<dbReference type="PROSITE" id="PS51371">
    <property type="entry name" value="CBS"/>
    <property type="match status" value="2"/>
</dbReference>
<dbReference type="RefSeq" id="WP_307230337.1">
    <property type="nucleotide sequence ID" value="NZ_JAUSTT010000016.1"/>
</dbReference>
<dbReference type="PANTHER" id="PTHR43080:SF2">
    <property type="entry name" value="CBS DOMAIN-CONTAINING PROTEIN"/>
    <property type="match status" value="1"/>
</dbReference>
<feature type="domain" description="CBS" evidence="3">
    <location>
        <begin position="7"/>
        <end position="66"/>
    </location>
</feature>
<evidence type="ECO:0000313" key="5">
    <source>
        <dbReference type="EMBL" id="MDQ0176852.1"/>
    </source>
</evidence>
<dbReference type="InterPro" id="IPR045865">
    <property type="entry name" value="ACT-like_dom_sf"/>
</dbReference>
<organism evidence="5 6">
    <name type="scientific">Bacillus chungangensis</name>
    <dbReference type="NCBI Taxonomy" id="587633"/>
    <lineage>
        <taxon>Bacteria</taxon>
        <taxon>Bacillati</taxon>
        <taxon>Bacillota</taxon>
        <taxon>Bacilli</taxon>
        <taxon>Bacillales</taxon>
        <taxon>Bacillaceae</taxon>
        <taxon>Bacillus</taxon>
    </lineage>
</organism>
<feature type="domain" description="CBS" evidence="3">
    <location>
        <begin position="78"/>
        <end position="136"/>
    </location>
</feature>
<evidence type="ECO:0000259" key="4">
    <source>
        <dbReference type="PROSITE" id="PS51671"/>
    </source>
</evidence>
<proteinExistence type="predicted"/>
<dbReference type="Gene3D" id="3.30.70.260">
    <property type="match status" value="1"/>
</dbReference>